<feature type="compositionally biased region" description="Basic and acidic residues" evidence="1">
    <location>
        <begin position="422"/>
        <end position="432"/>
    </location>
</feature>
<evidence type="ECO:0000256" key="1">
    <source>
        <dbReference type="SAM" id="MobiDB-lite"/>
    </source>
</evidence>
<evidence type="ECO:0000313" key="2">
    <source>
        <dbReference type="EnsemblMetazoa" id="GBRI010524-PA"/>
    </source>
</evidence>
<feature type="region of interest" description="Disordered" evidence="1">
    <location>
        <begin position="388"/>
        <end position="846"/>
    </location>
</feature>
<dbReference type="STRING" id="37001.A0A1A9W8V8"/>
<feature type="compositionally biased region" description="Basic and acidic residues" evidence="1">
    <location>
        <begin position="795"/>
        <end position="804"/>
    </location>
</feature>
<feature type="compositionally biased region" description="Polar residues" evidence="1">
    <location>
        <begin position="591"/>
        <end position="600"/>
    </location>
</feature>
<feature type="compositionally biased region" description="Basic residues" evidence="1">
    <location>
        <begin position="670"/>
        <end position="691"/>
    </location>
</feature>
<feature type="compositionally biased region" description="Basic and acidic residues" evidence="1">
    <location>
        <begin position="440"/>
        <end position="458"/>
    </location>
</feature>
<feature type="compositionally biased region" description="Acidic residues" evidence="1">
    <location>
        <begin position="323"/>
        <end position="332"/>
    </location>
</feature>
<protein>
    <submittedName>
        <fullName evidence="2">Uncharacterized protein</fullName>
    </submittedName>
</protein>
<feature type="compositionally biased region" description="Basic and acidic residues" evidence="1">
    <location>
        <begin position="571"/>
        <end position="581"/>
    </location>
</feature>
<dbReference type="VEuPathDB" id="VectorBase:GBRI010524"/>
<feature type="compositionally biased region" description="Basic and acidic residues" evidence="1">
    <location>
        <begin position="811"/>
        <end position="846"/>
    </location>
</feature>
<feature type="compositionally biased region" description="Basic and acidic residues" evidence="1">
    <location>
        <begin position="469"/>
        <end position="488"/>
    </location>
</feature>
<feature type="compositionally biased region" description="Polar residues" evidence="1">
    <location>
        <begin position="308"/>
        <end position="321"/>
    </location>
</feature>
<reference evidence="2" key="2">
    <citation type="submission" date="2020-05" db="UniProtKB">
        <authorList>
            <consortium name="EnsemblMetazoa"/>
        </authorList>
    </citation>
    <scope>IDENTIFICATION</scope>
    <source>
        <strain evidence="2">IAEA</strain>
    </source>
</reference>
<feature type="compositionally biased region" description="Basic and acidic residues" evidence="1">
    <location>
        <begin position="391"/>
        <end position="400"/>
    </location>
</feature>
<sequence>MDSIELKCKKPPFRLYRPNVIDNGYYEEYPWCPRSSLYFIGAVGENSGDQFASVLCYSVTSLSVKVLYYEYLPLSKPEVWPKAPDIKSYIGAELVNAVPKDPHLIVSTHFTDAEFRRWFTFSNFKYASVLPQIVSDTLRENLNSLFNIMWWSNLLMGNWNKYRENLLKYVHSSEGVKILSGTYGEVKVPINKIGSSNQFEMSVLKDDSGRTIPQYIWNDVQPIRKGEKHLVIFGFNSPFYEYFPKSDVVLCKSMCEEIEWLSDVQESFGYLDIGFMFCCLHEDVVKLQLLEGLGKEIYSPLDSMQSNKCLSSHTGPDQNGQIEEGDRDESEENSYRSSHQKNYTYRYYPEDVPPQNWYESYANSGEENHNPSEQNELREALYQKSHLPKNYSHEQDKRDSDLDESNENSREHNPNGTSWNKSAERSNEESDLRGNNSHGQDQHDENWGKSYENVHEQEQNLSEQNELGRASHQENDLPKSNSHERDQHSNGLDESYENSRERNNEGNDWNKSTERSNQESDLRENDSSGQDKYDENRVNSYENSQNSYQNSSERNELEEAVHQGGHPSENNWHERDQHGTDLDESYENSREQNPNGSEWNKSSEHSYQDSWEQDDADENWDESDKNSKEQNENSIERDELDEGVHQGSHLSENGRDQHGSDLDESAKGSHQWHRHGKCHGKSQHSHHKHRPNQYDRRWDESDEDSQEENQNDKQWHESCECPCERSHRGKPYDKSHRESHQPGRSAHRRHQHDANRDESYKNSGKSSCLHSHSHGRNWDDSYEDSIQERNQYANRWDEPVESFHQKGQHGKSCDESSEDSRERNEHAPLNELAEKWRNRDHQSKSRHELILETLSLSRDWLRRNKDRGETYDEE</sequence>
<feature type="compositionally biased region" description="Basic and acidic residues" evidence="1">
    <location>
        <begin position="710"/>
        <end position="741"/>
    </location>
</feature>
<feature type="compositionally biased region" description="Basic and acidic residues" evidence="1">
    <location>
        <begin position="652"/>
        <end position="667"/>
    </location>
</feature>
<dbReference type="AlphaFoldDB" id="A0A1A9W8V8"/>
<feature type="compositionally biased region" description="Low complexity" evidence="1">
    <location>
        <begin position="539"/>
        <end position="552"/>
    </location>
</feature>
<feature type="compositionally biased region" description="Polar residues" evidence="1">
    <location>
        <begin position="761"/>
        <end position="770"/>
    </location>
</feature>
<feature type="region of interest" description="Disordered" evidence="1">
    <location>
        <begin position="308"/>
        <end position="349"/>
    </location>
</feature>
<evidence type="ECO:0000313" key="3">
    <source>
        <dbReference type="Proteomes" id="UP000091820"/>
    </source>
</evidence>
<feature type="compositionally biased region" description="Basic and acidic residues" evidence="1">
    <location>
        <begin position="622"/>
        <end position="637"/>
    </location>
</feature>
<name>A0A1A9W8V8_9MUSC</name>
<keyword evidence="3" id="KW-1185">Reference proteome</keyword>
<reference evidence="3" key="1">
    <citation type="submission" date="2014-03" db="EMBL/GenBank/DDBJ databases">
        <authorList>
            <person name="Aksoy S."/>
            <person name="Warren W."/>
            <person name="Wilson R.K."/>
        </authorList>
    </citation>
    <scope>NUCLEOTIDE SEQUENCE [LARGE SCALE GENOMIC DNA]</scope>
    <source>
        <strain evidence="3">IAEA</strain>
    </source>
</reference>
<feature type="compositionally biased region" description="Basic and acidic residues" evidence="1">
    <location>
        <begin position="511"/>
        <end position="537"/>
    </location>
</feature>
<dbReference type="EnsemblMetazoa" id="GBRI010524-RA">
    <property type="protein sequence ID" value="GBRI010524-PA"/>
    <property type="gene ID" value="GBRI010524"/>
</dbReference>
<proteinExistence type="predicted"/>
<feature type="compositionally biased region" description="Acidic residues" evidence="1">
    <location>
        <begin position="611"/>
        <end position="621"/>
    </location>
</feature>
<accession>A0A1A9W8V8</accession>
<feature type="compositionally biased region" description="Acidic residues" evidence="1">
    <location>
        <begin position="700"/>
        <end position="709"/>
    </location>
</feature>
<organism evidence="2 3">
    <name type="scientific">Glossina brevipalpis</name>
    <dbReference type="NCBI Taxonomy" id="37001"/>
    <lineage>
        <taxon>Eukaryota</taxon>
        <taxon>Metazoa</taxon>
        <taxon>Ecdysozoa</taxon>
        <taxon>Arthropoda</taxon>
        <taxon>Hexapoda</taxon>
        <taxon>Insecta</taxon>
        <taxon>Pterygota</taxon>
        <taxon>Neoptera</taxon>
        <taxon>Endopterygota</taxon>
        <taxon>Diptera</taxon>
        <taxon>Brachycera</taxon>
        <taxon>Muscomorpha</taxon>
        <taxon>Hippoboscoidea</taxon>
        <taxon>Glossinidae</taxon>
        <taxon>Glossina</taxon>
    </lineage>
</organism>
<dbReference type="Proteomes" id="UP000091820">
    <property type="component" value="Unassembled WGS sequence"/>
</dbReference>